<keyword evidence="2" id="KW-1185">Reference proteome</keyword>
<dbReference type="InterPro" id="IPR011051">
    <property type="entry name" value="RmlC_Cupin_sf"/>
</dbReference>
<dbReference type="Proteomes" id="UP000597853">
    <property type="component" value="Unassembled WGS sequence"/>
</dbReference>
<dbReference type="EMBL" id="BMTX01000018">
    <property type="protein sequence ID" value="GGS63987.1"/>
    <property type="molecule type" value="Genomic_DNA"/>
</dbReference>
<evidence type="ECO:0000313" key="2">
    <source>
        <dbReference type="Proteomes" id="UP000597853"/>
    </source>
</evidence>
<dbReference type="SUPFAM" id="SSF51182">
    <property type="entry name" value="RmlC-like cupins"/>
    <property type="match status" value="1"/>
</dbReference>
<organism evidence="1 2">
    <name type="scientific">Streptomyces pseudogriseolus</name>
    <name type="common">Streptomyces gancidicus</name>
    <name type="synonym">Streptomyces rubiginosus</name>
    <dbReference type="NCBI Taxonomy" id="36817"/>
    <lineage>
        <taxon>Bacteria</taxon>
        <taxon>Bacillati</taxon>
        <taxon>Actinomycetota</taxon>
        <taxon>Actinomycetes</taxon>
        <taxon>Kitasatosporales</taxon>
        <taxon>Streptomycetaceae</taxon>
        <taxon>Streptomyces</taxon>
        <taxon>Streptomyces pseudogriseolus group</taxon>
    </lineage>
</organism>
<evidence type="ECO:0000313" key="1">
    <source>
        <dbReference type="EMBL" id="GGS63987.1"/>
    </source>
</evidence>
<gene>
    <name evidence="1" type="ORF">GCM10010285_49220</name>
</gene>
<sequence>MTGDGETGIWEAVMGAPRFVVAPDEGKSIWLEGIGVDFEVWGEETGNQFSIVEHPIEPGRLVPPHVHSREDEFSFVLQGRVGARVPEPRVAAALRGGSVIPVPVPWTGVADADDFEKQLSPLRALHVRYGRGSLKP</sequence>
<evidence type="ECO:0008006" key="3">
    <source>
        <dbReference type="Google" id="ProtNLM"/>
    </source>
</evidence>
<proteinExistence type="predicted"/>
<accession>A0ABQ2TCW3</accession>
<name>A0ABQ2TCW3_STREZ</name>
<protein>
    <recommendedName>
        <fullName evidence="3">Cupin 2 conserved barrel domain-containing protein</fullName>
    </recommendedName>
</protein>
<reference evidence="2" key="1">
    <citation type="journal article" date="2019" name="Int. J. Syst. Evol. Microbiol.">
        <title>The Global Catalogue of Microorganisms (GCM) 10K type strain sequencing project: providing services to taxonomists for standard genome sequencing and annotation.</title>
        <authorList>
            <consortium name="The Broad Institute Genomics Platform"/>
            <consortium name="The Broad Institute Genome Sequencing Center for Infectious Disease"/>
            <person name="Wu L."/>
            <person name="Ma J."/>
        </authorList>
    </citation>
    <scope>NUCLEOTIDE SEQUENCE [LARGE SCALE GENOMIC DNA]</scope>
    <source>
        <strain evidence="2">JCM 4416</strain>
    </source>
</reference>
<comment type="caution">
    <text evidence="1">The sequence shown here is derived from an EMBL/GenBank/DDBJ whole genome shotgun (WGS) entry which is preliminary data.</text>
</comment>
<dbReference type="Gene3D" id="2.60.120.10">
    <property type="entry name" value="Jelly Rolls"/>
    <property type="match status" value="1"/>
</dbReference>
<dbReference type="InterPro" id="IPR014710">
    <property type="entry name" value="RmlC-like_jellyroll"/>
</dbReference>